<organism evidence="3 4">
    <name type="scientific">Zophobas morio</name>
    <dbReference type="NCBI Taxonomy" id="2755281"/>
    <lineage>
        <taxon>Eukaryota</taxon>
        <taxon>Metazoa</taxon>
        <taxon>Ecdysozoa</taxon>
        <taxon>Arthropoda</taxon>
        <taxon>Hexapoda</taxon>
        <taxon>Insecta</taxon>
        <taxon>Pterygota</taxon>
        <taxon>Neoptera</taxon>
        <taxon>Endopterygota</taxon>
        <taxon>Coleoptera</taxon>
        <taxon>Polyphaga</taxon>
        <taxon>Cucujiformia</taxon>
        <taxon>Tenebrionidae</taxon>
        <taxon>Zophobas</taxon>
    </lineage>
</organism>
<dbReference type="AlphaFoldDB" id="A0AA38IC75"/>
<dbReference type="Proteomes" id="UP001168821">
    <property type="component" value="Unassembled WGS sequence"/>
</dbReference>
<feature type="coiled-coil region" evidence="1">
    <location>
        <begin position="471"/>
        <end position="510"/>
    </location>
</feature>
<gene>
    <name evidence="3" type="ORF">Zmor_017364</name>
</gene>
<accession>A0AA38IC75</accession>
<keyword evidence="4" id="KW-1185">Reference proteome</keyword>
<sequence length="911" mass="104370">MGTTSSTIKFVNDTSTDIVNISGSDSNGFDSMKITRRSSSLDCLIIHTNSSPVIFTLTFKDKSEDIFRIDLKYAVGCCAQFNHIKKSHEMSYRLDDKKIIITIKNTAEQNKNEEAEESLRSARQAMRRRLYDQALDHLSHAKNLASKADIVSEIRSEESEVYSSYGDSMFEEGLSMERTERFQAAEGKFSSAKSFFQRSLKLVYSGETREKIRLSELKISGNRSTNTAKELENDASVMVENEEYETALDKYEAALRKYKEAKRKFEEGRRSRDVYFSDSVKATEDRIGQVDGFLERTRDEKQNKEAKELLREAKRAKSQHLYDFAVDCLDRAKTLAVRSDTLNDIENEESRVCSLHGETMFEEGLDYEQREHSEMAESKFARAESLFRRLLRLVNSSETRQKLRLVELKINGCKGLNQGVKLENQAMLMNNDKGYELALNKYHAALTIYQEVRDKYLEGAKNRISYFSNSLNAVNKKIEQVEAAIESTTKQQHNEEAKALIKEAEKATKQNLYDFALEHLKSAKILTNQPDTLTKIKNEESNVCSLYGKSVFEDGLELEKKGHSERAQSKFKKAKTWFQRAKESVSSNELQQNLQLVGLKLSGDRSFAEAVTLKDEGVEMIKKEDYDSALDKYVSALAKCKEAKEKYMEGAGCRKEYFSNSLKLINEQIEQIKVTIRNTEAQMRDANAKELIQKAKTARSQNFYDVALEHLSLAKVSANQTHTITSIRKEESKVCYLYGTMLFEEGMDSEKEGNVEQAKIRFHKAKSVLQRGMKLVDCEETKKKLRLVELKISGDKKFNKAVELDNEASLCQDDEQHKEALDQYDAALGKYKEAKEDYVEGAKHEEEYFARSVKIADEQIERVEDTVNEINSMQMLQGQISGLRIDNRTSETVEDDKEEVESKLQNTFIQR</sequence>
<evidence type="ECO:0000256" key="2">
    <source>
        <dbReference type="SAM" id="MobiDB-lite"/>
    </source>
</evidence>
<reference evidence="3" key="1">
    <citation type="journal article" date="2023" name="G3 (Bethesda)">
        <title>Whole genome assemblies of Zophobas morio and Tenebrio molitor.</title>
        <authorList>
            <person name="Kaur S."/>
            <person name="Stinson S.A."/>
            <person name="diCenzo G.C."/>
        </authorList>
    </citation>
    <scope>NUCLEOTIDE SEQUENCE</scope>
    <source>
        <strain evidence="3">QUZm001</strain>
    </source>
</reference>
<dbReference type="Gene3D" id="1.25.40.10">
    <property type="entry name" value="Tetratricopeptide repeat domain"/>
    <property type="match status" value="1"/>
</dbReference>
<evidence type="ECO:0000313" key="4">
    <source>
        <dbReference type="Proteomes" id="UP001168821"/>
    </source>
</evidence>
<feature type="region of interest" description="Disordered" evidence="2">
    <location>
        <begin position="890"/>
        <end position="911"/>
    </location>
</feature>
<dbReference type="InterPro" id="IPR011990">
    <property type="entry name" value="TPR-like_helical_dom_sf"/>
</dbReference>
<evidence type="ECO:0000256" key="1">
    <source>
        <dbReference type="SAM" id="Coils"/>
    </source>
</evidence>
<name>A0AA38IC75_9CUCU</name>
<comment type="caution">
    <text evidence="3">The sequence shown here is derived from an EMBL/GenBank/DDBJ whole genome shotgun (WGS) entry which is preliminary data.</text>
</comment>
<keyword evidence="1" id="KW-0175">Coiled coil</keyword>
<proteinExistence type="predicted"/>
<feature type="coiled-coil region" evidence="1">
    <location>
        <begin position="241"/>
        <end position="271"/>
    </location>
</feature>
<evidence type="ECO:0000313" key="3">
    <source>
        <dbReference type="EMBL" id="KAJ3651314.1"/>
    </source>
</evidence>
<dbReference type="EMBL" id="JALNTZ010000005">
    <property type="protein sequence ID" value="KAJ3651314.1"/>
    <property type="molecule type" value="Genomic_DNA"/>
</dbReference>
<protein>
    <submittedName>
        <fullName evidence="3">Uncharacterized protein</fullName>
    </submittedName>
</protein>
<feature type="coiled-coil region" evidence="1">
    <location>
        <begin position="662"/>
        <end position="689"/>
    </location>
</feature>
<feature type="coiled-coil region" evidence="1">
    <location>
        <begin position="817"/>
        <end position="873"/>
    </location>
</feature>